<proteinExistence type="inferred from homology"/>
<dbReference type="InterPro" id="IPR007803">
    <property type="entry name" value="Asp/Arg/Pro-Hydrxlase"/>
</dbReference>
<feature type="domain" description="Aspartyl/asparaginy/proline hydroxylase" evidence="2">
    <location>
        <begin position="27"/>
        <end position="177"/>
    </location>
</feature>
<dbReference type="Pfam" id="PF05118">
    <property type="entry name" value="Asp_Arg_Hydrox"/>
    <property type="match status" value="1"/>
</dbReference>
<evidence type="ECO:0000313" key="4">
    <source>
        <dbReference type="Proteomes" id="UP001178507"/>
    </source>
</evidence>
<gene>
    <name evidence="3" type="ORF">EVOR1521_LOCUS10598</name>
</gene>
<reference evidence="3" key="1">
    <citation type="submission" date="2023-08" db="EMBL/GenBank/DDBJ databases">
        <authorList>
            <person name="Chen Y."/>
            <person name="Shah S."/>
            <person name="Dougan E. K."/>
            <person name="Thang M."/>
            <person name="Chan C."/>
        </authorList>
    </citation>
    <scope>NUCLEOTIDE SEQUENCE</scope>
</reference>
<accession>A0AA36MYP0</accession>
<dbReference type="GO" id="GO:0005783">
    <property type="term" value="C:endoplasmic reticulum"/>
    <property type="evidence" value="ECO:0007669"/>
    <property type="project" value="TreeGrafter"/>
</dbReference>
<evidence type="ECO:0000313" key="3">
    <source>
        <dbReference type="EMBL" id="CAJ1383493.1"/>
    </source>
</evidence>
<sequence length="239" mass="26605">VPGLESQTFWNCSRWPFLASLEAATPMILEEVQAAAEFMSAYPYLKTHGVWQDIFLYRGHDWNTSLCDRMPATCRLLLPELPTKPGVPYATVYNEEVVIFRSEPGASVGAHCGSSNAVINLHLTLKGGRGTSVSVGDERVLLEDGKVVCFQDSFFHSVEHDLSGEERISLVIRVMHPDLTWEALDAKRTDVVPDLASFDRSGSLLSEIDRLRQEYRKLAAQNRNIGVGERSESCESTTT</sequence>
<dbReference type="Proteomes" id="UP001178507">
    <property type="component" value="Unassembled WGS sequence"/>
</dbReference>
<protein>
    <recommendedName>
        <fullName evidence="2">Aspartyl/asparaginy/proline hydroxylase domain-containing protein</fullName>
    </recommendedName>
</protein>
<keyword evidence="4" id="KW-1185">Reference proteome</keyword>
<dbReference type="Gene3D" id="2.60.120.330">
    <property type="entry name" value="B-lactam Antibiotic, Isopenicillin N Synthase, Chain"/>
    <property type="match status" value="1"/>
</dbReference>
<organism evidence="3 4">
    <name type="scientific">Effrenium voratum</name>
    <dbReference type="NCBI Taxonomy" id="2562239"/>
    <lineage>
        <taxon>Eukaryota</taxon>
        <taxon>Sar</taxon>
        <taxon>Alveolata</taxon>
        <taxon>Dinophyceae</taxon>
        <taxon>Suessiales</taxon>
        <taxon>Symbiodiniaceae</taxon>
        <taxon>Effrenium</taxon>
    </lineage>
</organism>
<dbReference type="SUPFAM" id="SSF51197">
    <property type="entry name" value="Clavaminate synthase-like"/>
    <property type="match status" value="1"/>
</dbReference>
<comment type="similarity">
    <text evidence="1">Belongs to the aspartyl/asparaginyl beta-hydroxylase family.</text>
</comment>
<comment type="caution">
    <text evidence="3">The sequence shown here is derived from an EMBL/GenBank/DDBJ whole genome shotgun (WGS) entry which is preliminary data.</text>
</comment>
<feature type="non-terminal residue" evidence="3">
    <location>
        <position position="239"/>
    </location>
</feature>
<dbReference type="AlphaFoldDB" id="A0AA36MYP0"/>
<dbReference type="InterPro" id="IPR039038">
    <property type="entry name" value="ASPH"/>
</dbReference>
<dbReference type="GO" id="GO:0062101">
    <property type="term" value="F:peptidyl-aspartic acid 3-dioxygenase activity"/>
    <property type="evidence" value="ECO:0007669"/>
    <property type="project" value="InterPro"/>
</dbReference>
<dbReference type="EMBL" id="CAUJNA010001020">
    <property type="protein sequence ID" value="CAJ1383493.1"/>
    <property type="molecule type" value="Genomic_DNA"/>
</dbReference>
<dbReference type="InterPro" id="IPR027443">
    <property type="entry name" value="IPNS-like_sf"/>
</dbReference>
<dbReference type="PANTHER" id="PTHR12366">
    <property type="entry name" value="ASPARTYL/ASPARAGINYL BETA-HYDROXYLASE"/>
    <property type="match status" value="1"/>
</dbReference>
<dbReference type="PANTHER" id="PTHR12366:SF32">
    <property type="entry name" value="ASPARTATE BETA-HYDROXYLASE ISOFORM X1"/>
    <property type="match status" value="1"/>
</dbReference>
<evidence type="ECO:0000259" key="2">
    <source>
        <dbReference type="Pfam" id="PF05118"/>
    </source>
</evidence>
<evidence type="ECO:0000256" key="1">
    <source>
        <dbReference type="ARBA" id="ARBA00007730"/>
    </source>
</evidence>
<name>A0AA36MYP0_9DINO</name>